<dbReference type="Gramene" id="ESW30480">
    <property type="protein sequence ID" value="ESW30480"/>
    <property type="gene ID" value="PHAVU_002G156400g"/>
</dbReference>
<evidence type="ECO:0000256" key="1">
    <source>
        <dbReference type="SAM" id="Phobius"/>
    </source>
</evidence>
<evidence type="ECO:0008006" key="4">
    <source>
        <dbReference type="Google" id="ProtNLM"/>
    </source>
</evidence>
<keyword evidence="1" id="KW-0812">Transmembrane</keyword>
<evidence type="ECO:0000313" key="3">
    <source>
        <dbReference type="Proteomes" id="UP000000226"/>
    </source>
</evidence>
<sequence>MNPLARSLEELLPDRLSRTYWCFVLIRIALVVSTVCAAFLIPFFGYVMALIGSLFSILVVVLSVVIAVFGVIFGILGTYSSVLNIVKSY</sequence>
<proteinExistence type="predicted"/>
<feature type="transmembrane region" description="Helical" evidence="1">
    <location>
        <begin position="50"/>
        <end position="79"/>
    </location>
</feature>
<keyword evidence="1" id="KW-1133">Transmembrane helix</keyword>
<reference evidence="3" key="1">
    <citation type="journal article" date="2014" name="Nat. Genet.">
        <title>A reference genome for common bean and genome-wide analysis of dual domestications.</title>
        <authorList>
            <person name="Schmutz J."/>
            <person name="McClean P.E."/>
            <person name="Mamidi S."/>
            <person name="Wu G.A."/>
            <person name="Cannon S.B."/>
            <person name="Grimwood J."/>
            <person name="Jenkins J."/>
            <person name="Shu S."/>
            <person name="Song Q."/>
            <person name="Chavarro C."/>
            <person name="Torres-Torres M."/>
            <person name="Geffroy V."/>
            <person name="Moghaddam S.M."/>
            <person name="Gao D."/>
            <person name="Abernathy B."/>
            <person name="Barry K."/>
            <person name="Blair M."/>
            <person name="Brick M.A."/>
            <person name="Chovatia M."/>
            <person name="Gepts P."/>
            <person name="Goodstein D.M."/>
            <person name="Gonzales M."/>
            <person name="Hellsten U."/>
            <person name="Hyten D.L."/>
            <person name="Jia G."/>
            <person name="Kelly J.D."/>
            <person name="Kudrna D."/>
            <person name="Lee R."/>
            <person name="Richard M.M."/>
            <person name="Miklas P.N."/>
            <person name="Osorno J.M."/>
            <person name="Rodrigues J."/>
            <person name="Thareau V."/>
            <person name="Urrea C.A."/>
            <person name="Wang M."/>
            <person name="Yu Y."/>
            <person name="Zhang M."/>
            <person name="Wing R.A."/>
            <person name="Cregan P.B."/>
            <person name="Rokhsar D.S."/>
            <person name="Jackson S.A."/>
        </authorList>
    </citation>
    <scope>NUCLEOTIDE SEQUENCE [LARGE SCALE GENOMIC DNA]</scope>
    <source>
        <strain evidence="3">cv. G19833</strain>
    </source>
</reference>
<keyword evidence="3" id="KW-1185">Reference proteome</keyword>
<organism evidence="2 3">
    <name type="scientific">Phaseolus vulgaris</name>
    <name type="common">Kidney bean</name>
    <name type="synonym">French bean</name>
    <dbReference type="NCBI Taxonomy" id="3885"/>
    <lineage>
        <taxon>Eukaryota</taxon>
        <taxon>Viridiplantae</taxon>
        <taxon>Streptophyta</taxon>
        <taxon>Embryophyta</taxon>
        <taxon>Tracheophyta</taxon>
        <taxon>Spermatophyta</taxon>
        <taxon>Magnoliopsida</taxon>
        <taxon>eudicotyledons</taxon>
        <taxon>Gunneridae</taxon>
        <taxon>Pentapetalae</taxon>
        <taxon>rosids</taxon>
        <taxon>fabids</taxon>
        <taxon>Fabales</taxon>
        <taxon>Fabaceae</taxon>
        <taxon>Papilionoideae</taxon>
        <taxon>50 kb inversion clade</taxon>
        <taxon>NPAAA clade</taxon>
        <taxon>indigoferoid/millettioid clade</taxon>
        <taxon>Phaseoleae</taxon>
        <taxon>Phaseolus</taxon>
    </lineage>
</organism>
<dbReference type="STRING" id="3885.V7CMJ8"/>
<keyword evidence="1" id="KW-0472">Membrane</keyword>
<evidence type="ECO:0000313" key="2">
    <source>
        <dbReference type="EMBL" id="ESW30480.1"/>
    </source>
</evidence>
<dbReference type="AlphaFoldDB" id="V7CMJ8"/>
<dbReference type="Proteomes" id="UP000000226">
    <property type="component" value="Chromosome 2"/>
</dbReference>
<name>V7CMJ8_PHAVU</name>
<feature type="transmembrane region" description="Helical" evidence="1">
    <location>
        <begin position="20"/>
        <end position="44"/>
    </location>
</feature>
<dbReference type="OrthoDB" id="655540at2759"/>
<accession>V7CMJ8</accession>
<dbReference type="EMBL" id="CM002289">
    <property type="protein sequence ID" value="ESW30480.1"/>
    <property type="molecule type" value="Genomic_DNA"/>
</dbReference>
<protein>
    <recommendedName>
        <fullName evidence="4">Amino acid transporter transmembrane domain-containing protein</fullName>
    </recommendedName>
</protein>
<gene>
    <name evidence="2" type="ORF">PHAVU_002G156400g</name>
</gene>